<dbReference type="EMBL" id="JAHDVG010000475">
    <property type="protein sequence ID" value="KAH1175929.1"/>
    <property type="molecule type" value="Genomic_DNA"/>
</dbReference>
<dbReference type="AlphaFoldDB" id="A0A9D3X5X3"/>
<reference evidence="2" key="1">
    <citation type="submission" date="2021-09" db="EMBL/GenBank/DDBJ databases">
        <title>The genome of Mauremys mutica provides insights into the evolution of semi-aquatic lifestyle.</title>
        <authorList>
            <person name="Gong S."/>
            <person name="Gao Y."/>
        </authorList>
    </citation>
    <scope>NUCLEOTIDE SEQUENCE</scope>
    <source>
        <strain evidence="2">MM-2020</strain>
        <tissue evidence="2">Muscle</tissue>
    </source>
</reference>
<evidence type="ECO:0000313" key="3">
    <source>
        <dbReference type="Proteomes" id="UP000827986"/>
    </source>
</evidence>
<feature type="compositionally biased region" description="Basic and acidic residues" evidence="1">
    <location>
        <begin position="63"/>
        <end position="73"/>
    </location>
</feature>
<organism evidence="2 3">
    <name type="scientific">Mauremys mutica</name>
    <name type="common">yellowpond turtle</name>
    <dbReference type="NCBI Taxonomy" id="74926"/>
    <lineage>
        <taxon>Eukaryota</taxon>
        <taxon>Metazoa</taxon>
        <taxon>Chordata</taxon>
        <taxon>Craniata</taxon>
        <taxon>Vertebrata</taxon>
        <taxon>Euteleostomi</taxon>
        <taxon>Archelosauria</taxon>
        <taxon>Testudinata</taxon>
        <taxon>Testudines</taxon>
        <taxon>Cryptodira</taxon>
        <taxon>Durocryptodira</taxon>
        <taxon>Testudinoidea</taxon>
        <taxon>Geoemydidae</taxon>
        <taxon>Geoemydinae</taxon>
        <taxon>Mauremys</taxon>
    </lineage>
</organism>
<evidence type="ECO:0000313" key="2">
    <source>
        <dbReference type="EMBL" id="KAH1175929.1"/>
    </source>
</evidence>
<keyword evidence="3" id="KW-1185">Reference proteome</keyword>
<feature type="region of interest" description="Disordered" evidence="1">
    <location>
        <begin position="63"/>
        <end position="103"/>
    </location>
</feature>
<protein>
    <submittedName>
        <fullName evidence="2">Uncharacterized protein</fullName>
    </submittedName>
</protein>
<comment type="caution">
    <text evidence="2">The sequence shown here is derived from an EMBL/GenBank/DDBJ whole genome shotgun (WGS) entry which is preliminary data.</text>
</comment>
<accession>A0A9D3X5X3</accession>
<sequence length="103" mass="11402">MALISSWLTQKPRELRTETLTVAELQHTSENWAERGTQQRKRKISPGPAVSEELAVARLGIEKIQADSTKDPSDLQDSTGDDCLPTPKFAASGPLRYPQRVSL</sequence>
<proteinExistence type="predicted"/>
<gene>
    <name evidence="2" type="ORF">KIL84_020663</name>
</gene>
<feature type="region of interest" description="Disordered" evidence="1">
    <location>
        <begin position="29"/>
        <end position="49"/>
    </location>
</feature>
<evidence type="ECO:0000256" key="1">
    <source>
        <dbReference type="SAM" id="MobiDB-lite"/>
    </source>
</evidence>
<name>A0A9D3X5X3_9SAUR</name>
<dbReference type="Proteomes" id="UP000827986">
    <property type="component" value="Unassembled WGS sequence"/>
</dbReference>